<organism evidence="3 4">
    <name type="scientific">Acinetobacter rongchengensis</name>
    <dbReference type="NCBI Taxonomy" id="2419601"/>
    <lineage>
        <taxon>Bacteria</taxon>
        <taxon>Pseudomonadati</taxon>
        <taxon>Pseudomonadota</taxon>
        <taxon>Gammaproteobacteria</taxon>
        <taxon>Moraxellales</taxon>
        <taxon>Moraxellaceae</taxon>
        <taxon>Acinetobacter</taxon>
    </lineage>
</organism>
<sequence length="303" mass="35672">MKQYTQLSQEERYEIYASLKSKSSISTLSRELGRSRSTLYREIKRNTGERGYRAKQADRFSSQRRYRSSSQMTDFAIFYIRYLIALDWSPEQISGALKQRGWLDVPSHEWIYQYIYQDKSKGGELHQHLRHQKTYRKRGYKNTDRRGQLVDRTSIHCRDEIIDKRQRLGDFEGDTVIGKNHKGALLTLVDRKSLYLHIAHLGKTRTSAKTITCALECLRHSHAYSVTFDNGKEFSEHWRIKEAGIETYFADPYKSIQRARNENSNGLIRQYLPKSSSFDDVSKERIEQIESALNNRPRKTLGW</sequence>
<feature type="domain" description="Integrase catalytic" evidence="2">
    <location>
        <begin position="158"/>
        <end position="303"/>
    </location>
</feature>
<dbReference type="PROSITE" id="PS50994">
    <property type="entry name" value="INTEGRASE"/>
    <property type="match status" value="1"/>
</dbReference>
<dbReference type="SUPFAM" id="SSF53098">
    <property type="entry name" value="Ribonuclease H-like"/>
    <property type="match status" value="1"/>
</dbReference>
<protein>
    <submittedName>
        <fullName evidence="3">IS30 family transposase</fullName>
    </submittedName>
</protein>
<evidence type="ECO:0000259" key="2">
    <source>
        <dbReference type="PROSITE" id="PS50994"/>
    </source>
</evidence>
<evidence type="ECO:0000313" key="4">
    <source>
        <dbReference type="Proteomes" id="UP000280405"/>
    </source>
</evidence>
<proteinExistence type="predicted"/>
<keyword evidence="4" id="KW-1185">Reference proteome</keyword>
<keyword evidence="1" id="KW-0233">DNA recombination</keyword>
<dbReference type="OrthoDB" id="9803231at2"/>
<dbReference type="RefSeq" id="WP_120385408.1">
    <property type="nucleotide sequence ID" value="NZ_RAXT01000157.1"/>
</dbReference>
<dbReference type="GO" id="GO:0005829">
    <property type="term" value="C:cytosol"/>
    <property type="evidence" value="ECO:0007669"/>
    <property type="project" value="TreeGrafter"/>
</dbReference>
<dbReference type="InterPro" id="IPR051917">
    <property type="entry name" value="Transposase-Integrase"/>
</dbReference>
<dbReference type="EMBL" id="RAXT01000157">
    <property type="protein sequence ID" value="RKG29866.1"/>
    <property type="molecule type" value="Genomic_DNA"/>
</dbReference>
<evidence type="ECO:0000313" key="3">
    <source>
        <dbReference type="EMBL" id="RKG29866.1"/>
    </source>
</evidence>
<dbReference type="GO" id="GO:0003676">
    <property type="term" value="F:nucleic acid binding"/>
    <property type="evidence" value="ECO:0007669"/>
    <property type="project" value="InterPro"/>
</dbReference>
<dbReference type="InterPro" id="IPR053392">
    <property type="entry name" value="Transposase_IS30-like"/>
</dbReference>
<dbReference type="AlphaFoldDB" id="A0A3A8E8H7"/>
<name>A0A3A8E8H7_9GAMM</name>
<dbReference type="PANTHER" id="PTHR10948:SF23">
    <property type="entry name" value="TRANSPOSASE INSI FOR INSERTION SEQUENCE ELEMENT IS30A-RELATED"/>
    <property type="match status" value="1"/>
</dbReference>
<gene>
    <name evidence="3" type="ORF">D7V20_19240</name>
</gene>
<dbReference type="Pfam" id="PF13936">
    <property type="entry name" value="HTH_38"/>
    <property type="match status" value="1"/>
</dbReference>
<dbReference type="PANTHER" id="PTHR10948">
    <property type="entry name" value="TRANSPOSASE"/>
    <property type="match status" value="1"/>
</dbReference>
<dbReference type="InterPro" id="IPR036397">
    <property type="entry name" value="RNaseH_sf"/>
</dbReference>
<dbReference type="GO" id="GO:0004803">
    <property type="term" value="F:transposase activity"/>
    <property type="evidence" value="ECO:0007669"/>
    <property type="project" value="TreeGrafter"/>
</dbReference>
<comment type="caution">
    <text evidence="3">The sequence shown here is derived from an EMBL/GenBank/DDBJ whole genome shotgun (WGS) entry which is preliminary data.</text>
</comment>
<dbReference type="GO" id="GO:0006310">
    <property type="term" value="P:DNA recombination"/>
    <property type="evidence" value="ECO:0007669"/>
    <property type="project" value="UniProtKB-KW"/>
</dbReference>
<dbReference type="Proteomes" id="UP000280405">
    <property type="component" value="Unassembled WGS sequence"/>
</dbReference>
<dbReference type="InterPro" id="IPR001584">
    <property type="entry name" value="Integrase_cat-core"/>
</dbReference>
<dbReference type="InterPro" id="IPR025246">
    <property type="entry name" value="IS30-like_HTH"/>
</dbReference>
<dbReference type="GO" id="GO:0015074">
    <property type="term" value="P:DNA integration"/>
    <property type="evidence" value="ECO:0007669"/>
    <property type="project" value="InterPro"/>
</dbReference>
<reference evidence="3 4" key="1">
    <citation type="submission" date="2018-09" db="EMBL/GenBank/DDBJ databases">
        <title>The draft genome of Acinetobacter spp. strains.</title>
        <authorList>
            <person name="Qin J."/>
            <person name="Feng Y."/>
            <person name="Zong Z."/>
        </authorList>
    </citation>
    <scope>NUCLEOTIDE SEQUENCE [LARGE SCALE GENOMIC DNA]</scope>
    <source>
        <strain evidence="3 4">WCHAc060115</strain>
    </source>
</reference>
<evidence type="ECO:0000256" key="1">
    <source>
        <dbReference type="ARBA" id="ARBA00023172"/>
    </source>
</evidence>
<accession>A0A3A8E8H7</accession>
<dbReference type="InterPro" id="IPR012337">
    <property type="entry name" value="RNaseH-like_sf"/>
</dbReference>
<dbReference type="GO" id="GO:0032196">
    <property type="term" value="P:transposition"/>
    <property type="evidence" value="ECO:0007669"/>
    <property type="project" value="TreeGrafter"/>
</dbReference>
<dbReference type="Gene3D" id="3.30.420.10">
    <property type="entry name" value="Ribonuclease H-like superfamily/Ribonuclease H"/>
    <property type="match status" value="1"/>
</dbReference>
<dbReference type="NCBIfam" id="NF033563">
    <property type="entry name" value="transpos_IS30"/>
    <property type="match status" value="1"/>
</dbReference>